<name>A0ABN3DHR4_9MICO</name>
<sequence length="66" mass="6873">MAHEGDEFMKAFACGDVVPGCAASWTATSDDDLLVLVGAHAHAAHGIEEVTPELVDSVTRHIVALS</sequence>
<evidence type="ECO:0008006" key="3">
    <source>
        <dbReference type="Google" id="ProtNLM"/>
    </source>
</evidence>
<accession>A0ABN3DHR4</accession>
<organism evidence="1 2">
    <name type="scientific">Herbiconiux moechotypicola</name>
    <dbReference type="NCBI Taxonomy" id="637393"/>
    <lineage>
        <taxon>Bacteria</taxon>
        <taxon>Bacillati</taxon>
        <taxon>Actinomycetota</taxon>
        <taxon>Actinomycetes</taxon>
        <taxon>Micrococcales</taxon>
        <taxon>Microbacteriaceae</taxon>
        <taxon>Herbiconiux</taxon>
    </lineage>
</organism>
<dbReference type="Proteomes" id="UP001500929">
    <property type="component" value="Unassembled WGS sequence"/>
</dbReference>
<reference evidence="1 2" key="1">
    <citation type="journal article" date="2019" name="Int. J. Syst. Evol. Microbiol.">
        <title>The Global Catalogue of Microorganisms (GCM) 10K type strain sequencing project: providing services to taxonomists for standard genome sequencing and annotation.</title>
        <authorList>
            <consortium name="The Broad Institute Genomics Platform"/>
            <consortium name="The Broad Institute Genome Sequencing Center for Infectious Disease"/>
            <person name="Wu L."/>
            <person name="Ma J."/>
        </authorList>
    </citation>
    <scope>NUCLEOTIDE SEQUENCE [LARGE SCALE GENOMIC DNA]</scope>
    <source>
        <strain evidence="1 2">JCM 16117</strain>
    </source>
</reference>
<comment type="caution">
    <text evidence="1">The sequence shown here is derived from an EMBL/GenBank/DDBJ whole genome shotgun (WGS) entry which is preliminary data.</text>
</comment>
<gene>
    <name evidence="1" type="ORF">GCM10009851_14720</name>
</gene>
<keyword evidence="2" id="KW-1185">Reference proteome</keyword>
<dbReference type="InterPro" id="IPR009409">
    <property type="entry name" value="DUF1059"/>
</dbReference>
<proteinExistence type="predicted"/>
<evidence type="ECO:0000313" key="2">
    <source>
        <dbReference type="Proteomes" id="UP001500929"/>
    </source>
</evidence>
<protein>
    <recommendedName>
        <fullName evidence="3">DUF1059 domain-containing protein</fullName>
    </recommendedName>
</protein>
<evidence type="ECO:0000313" key="1">
    <source>
        <dbReference type="EMBL" id="GAA2230971.1"/>
    </source>
</evidence>
<dbReference type="EMBL" id="BAAAQY010000004">
    <property type="protein sequence ID" value="GAA2230971.1"/>
    <property type="molecule type" value="Genomic_DNA"/>
</dbReference>
<dbReference type="Pfam" id="PF06348">
    <property type="entry name" value="DUF1059"/>
    <property type="match status" value="1"/>
</dbReference>